<dbReference type="EMBL" id="JBHRSL010000006">
    <property type="protein sequence ID" value="MFC3052005.1"/>
    <property type="molecule type" value="Genomic_DNA"/>
</dbReference>
<feature type="domain" description="NAD(P)-binding" evidence="1">
    <location>
        <begin position="12"/>
        <end position="189"/>
    </location>
</feature>
<evidence type="ECO:0000313" key="3">
    <source>
        <dbReference type="Proteomes" id="UP001595444"/>
    </source>
</evidence>
<dbReference type="InterPro" id="IPR016040">
    <property type="entry name" value="NAD(P)-bd_dom"/>
</dbReference>
<organism evidence="2 3">
    <name type="scientific">Kordiimonas pumila</name>
    <dbReference type="NCBI Taxonomy" id="2161677"/>
    <lineage>
        <taxon>Bacteria</taxon>
        <taxon>Pseudomonadati</taxon>
        <taxon>Pseudomonadota</taxon>
        <taxon>Alphaproteobacteria</taxon>
        <taxon>Kordiimonadales</taxon>
        <taxon>Kordiimonadaceae</taxon>
        <taxon>Kordiimonas</taxon>
    </lineage>
</organism>
<proteinExistence type="predicted"/>
<gene>
    <name evidence="2" type="ORF">ACFOKA_08810</name>
</gene>
<dbReference type="RefSeq" id="WP_194215419.1">
    <property type="nucleotide sequence ID" value="NZ_CP061205.1"/>
</dbReference>
<dbReference type="SUPFAM" id="SSF51735">
    <property type="entry name" value="NAD(P)-binding Rossmann-fold domains"/>
    <property type="match status" value="1"/>
</dbReference>
<evidence type="ECO:0000313" key="2">
    <source>
        <dbReference type="EMBL" id="MFC3052005.1"/>
    </source>
</evidence>
<reference evidence="3" key="1">
    <citation type="journal article" date="2019" name="Int. J. Syst. Evol. Microbiol.">
        <title>The Global Catalogue of Microorganisms (GCM) 10K type strain sequencing project: providing services to taxonomists for standard genome sequencing and annotation.</title>
        <authorList>
            <consortium name="The Broad Institute Genomics Platform"/>
            <consortium name="The Broad Institute Genome Sequencing Center for Infectious Disease"/>
            <person name="Wu L."/>
            <person name="Ma J."/>
        </authorList>
    </citation>
    <scope>NUCLEOTIDE SEQUENCE [LARGE SCALE GENOMIC DNA]</scope>
    <source>
        <strain evidence="3">KCTC 62164</strain>
    </source>
</reference>
<keyword evidence="3" id="KW-1185">Reference proteome</keyword>
<protein>
    <submittedName>
        <fullName evidence="2">NAD(P)H-binding protein</fullName>
    </submittedName>
</protein>
<dbReference type="PANTHER" id="PTHR43162">
    <property type="match status" value="1"/>
</dbReference>
<accession>A0ABV7D5L1</accession>
<dbReference type="Pfam" id="PF13460">
    <property type="entry name" value="NAD_binding_10"/>
    <property type="match status" value="1"/>
</dbReference>
<evidence type="ECO:0000259" key="1">
    <source>
        <dbReference type="Pfam" id="PF13460"/>
    </source>
</evidence>
<dbReference type="Gene3D" id="3.90.25.10">
    <property type="entry name" value="UDP-galactose 4-epimerase, domain 1"/>
    <property type="match status" value="1"/>
</dbReference>
<name>A0ABV7D5L1_9PROT</name>
<comment type="caution">
    <text evidence="2">The sequence shown here is derived from an EMBL/GenBank/DDBJ whole genome shotgun (WGS) entry which is preliminary data.</text>
</comment>
<dbReference type="PANTHER" id="PTHR43162:SF1">
    <property type="entry name" value="PRESTALK A DIFFERENTIATION PROTEIN A"/>
    <property type="match status" value="1"/>
</dbReference>
<sequence>MMETQNKTLLLGTTGRVGGAVLQKLGTTEMSGLLRVLTRRPMAVPHSHPFPIEVINGDISDIRTVKRALNGVDTVLLVIGDHPGMAAQEIQLINTAAALGTIRIVKISAITAGLSPRVSFGVQHGAVEDALIASGLPYVILRPTFFYQSLELFKEPIKRGFLPASTKRGAIGFVDLEDVAVAAARALTDRSLDGTVHILTGPETLTMAEVAAGLTVALNHKVRHVSPPRFLMPTLLKHGASLNGWLAGQVASLMTCCAAGGENYTSDAVLNLTGKQPKSLSDYLTHAAKTFTR</sequence>
<dbReference type="InterPro" id="IPR036291">
    <property type="entry name" value="NAD(P)-bd_dom_sf"/>
</dbReference>
<dbReference type="Gene3D" id="3.40.50.720">
    <property type="entry name" value="NAD(P)-binding Rossmann-like Domain"/>
    <property type="match status" value="1"/>
</dbReference>
<dbReference type="InterPro" id="IPR051604">
    <property type="entry name" value="Ergot_Alk_Oxidoreductase"/>
</dbReference>
<dbReference type="Proteomes" id="UP001595444">
    <property type="component" value="Unassembled WGS sequence"/>
</dbReference>